<organism evidence="3 4">
    <name type="scientific">Vasconcelosia minhoensis LEGE 07310</name>
    <dbReference type="NCBI Taxonomy" id="915328"/>
    <lineage>
        <taxon>Bacteria</taxon>
        <taxon>Bacillati</taxon>
        <taxon>Cyanobacteriota</taxon>
        <taxon>Cyanophyceae</taxon>
        <taxon>Nodosilineales</taxon>
        <taxon>Cymatolegaceae</taxon>
        <taxon>Vasconcelosia</taxon>
        <taxon>Vasconcelosia minhoensis</taxon>
    </lineage>
</organism>
<evidence type="ECO:0000313" key="4">
    <source>
        <dbReference type="Proteomes" id="UP000636505"/>
    </source>
</evidence>
<gene>
    <name evidence="3" type="ORF">IQ241_18400</name>
</gene>
<comment type="caution">
    <text evidence="3">The sequence shown here is derived from an EMBL/GenBank/DDBJ whole genome shotgun (WGS) entry which is preliminary data.</text>
</comment>
<evidence type="ECO:0000256" key="1">
    <source>
        <dbReference type="ARBA" id="ARBA00022842"/>
    </source>
</evidence>
<dbReference type="InterPro" id="IPR002716">
    <property type="entry name" value="PIN_dom"/>
</dbReference>
<dbReference type="Proteomes" id="UP000636505">
    <property type="component" value="Unassembled WGS sequence"/>
</dbReference>
<dbReference type="Gene3D" id="3.40.50.1010">
    <property type="entry name" value="5'-nuclease"/>
    <property type="match status" value="1"/>
</dbReference>
<proteinExistence type="predicted"/>
<dbReference type="Pfam" id="PF01850">
    <property type="entry name" value="PIN"/>
    <property type="match status" value="1"/>
</dbReference>
<evidence type="ECO:0000313" key="3">
    <source>
        <dbReference type="EMBL" id="MBE9079244.1"/>
    </source>
</evidence>
<reference evidence="3" key="1">
    <citation type="submission" date="2020-10" db="EMBL/GenBank/DDBJ databases">
        <authorList>
            <person name="Castelo-Branco R."/>
            <person name="Eusebio N."/>
            <person name="Adriana R."/>
            <person name="Vieira A."/>
            <person name="Brugerolle De Fraissinette N."/>
            <person name="Rezende De Castro R."/>
            <person name="Schneider M.P."/>
            <person name="Vasconcelos V."/>
            <person name="Leao P.N."/>
        </authorList>
    </citation>
    <scope>NUCLEOTIDE SEQUENCE</scope>
    <source>
        <strain evidence="3">LEGE 07310</strain>
    </source>
</reference>
<dbReference type="InterPro" id="IPR044153">
    <property type="entry name" value="PIN_Pae0151-like"/>
</dbReference>
<dbReference type="PANTHER" id="PTHR35901:SF1">
    <property type="entry name" value="EXONUCLEASE VAPC9"/>
    <property type="match status" value="1"/>
</dbReference>
<accession>A0A8J7AHW0</accession>
<dbReference type="RefSeq" id="WP_193909999.1">
    <property type="nucleotide sequence ID" value="NZ_JADEXG010000050.1"/>
</dbReference>
<keyword evidence="4" id="KW-1185">Reference proteome</keyword>
<feature type="domain" description="PIN" evidence="2">
    <location>
        <begin position="6"/>
        <end position="125"/>
    </location>
</feature>
<dbReference type="EMBL" id="JADEXG010000050">
    <property type="protein sequence ID" value="MBE9079244.1"/>
    <property type="molecule type" value="Genomic_DNA"/>
</dbReference>
<dbReference type="AlphaFoldDB" id="A0A8J7AHW0"/>
<dbReference type="CDD" id="cd09873">
    <property type="entry name" value="PIN_Pae0151-like"/>
    <property type="match status" value="1"/>
</dbReference>
<dbReference type="PANTHER" id="PTHR35901">
    <property type="entry name" value="RIBONUCLEASE VAPC3"/>
    <property type="match status" value="1"/>
</dbReference>
<dbReference type="InterPro" id="IPR029060">
    <property type="entry name" value="PIN-like_dom_sf"/>
</dbReference>
<name>A0A8J7AHW0_9CYAN</name>
<keyword evidence="1" id="KW-0460">Magnesium</keyword>
<dbReference type="SUPFAM" id="SSF88723">
    <property type="entry name" value="PIN domain-like"/>
    <property type="match status" value="1"/>
</dbReference>
<protein>
    <submittedName>
        <fullName evidence="3">Type II toxin-antitoxin system VapC family toxin</fullName>
    </submittedName>
</protein>
<sequence length="145" mass="16220">MPRVLCLDSSVIVPYLVPEDNSQKAEALIQEAILTSIRIVVPCFAWAEVGSVLLKKVRQKLLTSEESQACFEDFQMLPLEFIDRSSLRNRAWAIAAEHHLPTLYDAAFLACAELCGAEFWTADQVLIKGLSPCPTYVCSLLQYRA</sequence>
<dbReference type="InterPro" id="IPR051619">
    <property type="entry name" value="TypeII_TA_RNase_PINc/VapC"/>
</dbReference>
<evidence type="ECO:0000259" key="2">
    <source>
        <dbReference type="Pfam" id="PF01850"/>
    </source>
</evidence>